<comment type="caution">
    <text evidence="3">The sequence shown here is derived from an EMBL/GenBank/DDBJ whole genome shotgun (WGS) entry which is preliminary data.</text>
</comment>
<dbReference type="GO" id="GO:0005737">
    <property type="term" value="C:cytoplasm"/>
    <property type="evidence" value="ECO:0007669"/>
    <property type="project" value="TreeGrafter"/>
</dbReference>
<sequence>MVTWFKGSRGFLIVVGSEMPRKRTTRSARPPNVAAVDTPTKGPVVLNKEGNVAIKIQAKPGAKRNNITDISEETVGVAISAPPTEGEANAELIEFLASVFDVRKSNVSLKRGARSRQKEVVVSGITTEQVLAKLKGVMDK</sequence>
<dbReference type="Pfam" id="PF02594">
    <property type="entry name" value="DUF167"/>
    <property type="match status" value="1"/>
</dbReference>
<evidence type="ECO:0000313" key="4">
    <source>
        <dbReference type="Proteomes" id="UP001430953"/>
    </source>
</evidence>
<dbReference type="EMBL" id="JADYXP020000009">
    <property type="protein sequence ID" value="KAL0117340.1"/>
    <property type="molecule type" value="Genomic_DNA"/>
</dbReference>
<comment type="similarity">
    <text evidence="1">Belongs to the UPF0235 family.</text>
</comment>
<evidence type="ECO:0000313" key="3">
    <source>
        <dbReference type="EMBL" id="KAL0117340.1"/>
    </source>
</evidence>
<gene>
    <name evidence="3" type="ORF">PUN28_010295</name>
</gene>
<organism evidence="3 4">
    <name type="scientific">Cardiocondyla obscurior</name>
    <dbReference type="NCBI Taxonomy" id="286306"/>
    <lineage>
        <taxon>Eukaryota</taxon>
        <taxon>Metazoa</taxon>
        <taxon>Ecdysozoa</taxon>
        <taxon>Arthropoda</taxon>
        <taxon>Hexapoda</taxon>
        <taxon>Insecta</taxon>
        <taxon>Pterygota</taxon>
        <taxon>Neoptera</taxon>
        <taxon>Endopterygota</taxon>
        <taxon>Hymenoptera</taxon>
        <taxon>Apocrita</taxon>
        <taxon>Aculeata</taxon>
        <taxon>Formicoidea</taxon>
        <taxon>Formicidae</taxon>
        <taxon>Myrmicinae</taxon>
        <taxon>Cardiocondyla</taxon>
    </lineage>
</organism>
<proteinExistence type="inferred from homology"/>
<dbReference type="SUPFAM" id="SSF69786">
    <property type="entry name" value="YggU-like"/>
    <property type="match status" value="1"/>
</dbReference>
<protein>
    <submittedName>
        <fullName evidence="3">Uncharacterized protein</fullName>
    </submittedName>
</protein>
<name>A0AAW2FQE0_9HYME</name>
<dbReference type="PANTHER" id="PTHR13420">
    <property type="entry name" value="UPF0235 PROTEIN C15ORF40"/>
    <property type="match status" value="1"/>
</dbReference>
<dbReference type="AlphaFoldDB" id="A0AAW2FQE0"/>
<dbReference type="PANTHER" id="PTHR13420:SF7">
    <property type="entry name" value="UPF0235 PROTEIN C15ORF40"/>
    <property type="match status" value="1"/>
</dbReference>
<reference evidence="3 4" key="1">
    <citation type="submission" date="2023-03" db="EMBL/GenBank/DDBJ databases">
        <title>High recombination rates correlate with genetic variation in Cardiocondyla obscurior ants.</title>
        <authorList>
            <person name="Errbii M."/>
        </authorList>
    </citation>
    <scope>NUCLEOTIDE SEQUENCE [LARGE SCALE GENOMIC DNA]</scope>
    <source>
        <strain evidence="3">Alpha-2009</strain>
        <tissue evidence="3">Whole body</tissue>
    </source>
</reference>
<dbReference type="InterPro" id="IPR003746">
    <property type="entry name" value="DUF167"/>
</dbReference>
<evidence type="ECO:0000256" key="1">
    <source>
        <dbReference type="ARBA" id="ARBA00010364"/>
    </source>
</evidence>
<dbReference type="SMART" id="SM01152">
    <property type="entry name" value="DUF167"/>
    <property type="match status" value="1"/>
</dbReference>
<keyword evidence="4" id="KW-1185">Reference proteome</keyword>
<feature type="region of interest" description="Disordered" evidence="2">
    <location>
        <begin position="22"/>
        <end position="41"/>
    </location>
</feature>
<dbReference type="Proteomes" id="UP001430953">
    <property type="component" value="Unassembled WGS sequence"/>
</dbReference>
<dbReference type="NCBIfam" id="TIGR00251">
    <property type="entry name" value="DUF167 family protein"/>
    <property type="match status" value="1"/>
</dbReference>
<dbReference type="InterPro" id="IPR036591">
    <property type="entry name" value="YggU-like_sf"/>
</dbReference>
<evidence type="ECO:0000256" key="2">
    <source>
        <dbReference type="SAM" id="MobiDB-lite"/>
    </source>
</evidence>
<dbReference type="HAMAP" id="MF_00634">
    <property type="entry name" value="UPF0235"/>
    <property type="match status" value="1"/>
</dbReference>
<dbReference type="Gene3D" id="3.30.1200.10">
    <property type="entry name" value="YggU-like"/>
    <property type="match status" value="1"/>
</dbReference>
<accession>A0AAW2FQE0</accession>